<dbReference type="EMBL" id="DSTK01000004">
    <property type="protein sequence ID" value="HFK95743.1"/>
    <property type="molecule type" value="Genomic_DNA"/>
</dbReference>
<dbReference type="GO" id="GO:0008757">
    <property type="term" value="F:S-adenosylmethionine-dependent methyltransferase activity"/>
    <property type="evidence" value="ECO:0007669"/>
    <property type="project" value="InterPro"/>
</dbReference>
<protein>
    <recommendedName>
        <fullName evidence="1">CheR-type methyltransferase domain-containing protein</fullName>
    </recommendedName>
</protein>
<organism evidence="2">
    <name type="scientific">Desulfacinum infernum</name>
    <dbReference type="NCBI Taxonomy" id="35837"/>
    <lineage>
        <taxon>Bacteria</taxon>
        <taxon>Pseudomonadati</taxon>
        <taxon>Thermodesulfobacteriota</taxon>
        <taxon>Syntrophobacteria</taxon>
        <taxon>Syntrophobacterales</taxon>
        <taxon>Syntrophobacteraceae</taxon>
        <taxon>Desulfacinum</taxon>
    </lineage>
</organism>
<dbReference type="Pfam" id="PF01739">
    <property type="entry name" value="CheR"/>
    <property type="match status" value="1"/>
</dbReference>
<comment type="caution">
    <text evidence="2">The sequence shown here is derived from an EMBL/GenBank/DDBJ whole genome shotgun (WGS) entry which is preliminary data.</text>
</comment>
<dbReference type="InterPro" id="IPR050903">
    <property type="entry name" value="Bact_Chemotaxis_MeTrfase"/>
</dbReference>
<accession>A0A831ZXF6</accession>
<dbReference type="PROSITE" id="PS50123">
    <property type="entry name" value="CHER"/>
    <property type="match status" value="1"/>
</dbReference>
<sequence>MDDGDFRTVLEFFGLAWHGYRKVRKGAKKRLSRLMASCEAASVRAFLERCRQSEAIREEALRALAVPISRFFRDRRLWIVLETEIVPGLIRWSGDPLRVWSAGCARGEEAYSFKILWHEVAARAERVPSLELWATDFHVGFLEAAAEGVYHRSSLREVSSDRLSTFFVPAGEDRYAVSGFLKEGIRWRRSDLRRDPPPPSPVHLVFLRNNLLTYYEPPEQARALRRVVKSLVEGGFLVLGSRERPPPGPWPLLRCAVHPHLFRKVTFWDSCRFE</sequence>
<dbReference type="CDD" id="cd02440">
    <property type="entry name" value="AdoMet_MTases"/>
    <property type="match status" value="1"/>
</dbReference>
<dbReference type="InterPro" id="IPR000780">
    <property type="entry name" value="CheR_MeTrfase"/>
</dbReference>
<feature type="domain" description="CheR-type methyltransferase" evidence="1">
    <location>
        <begin position="14"/>
        <end position="243"/>
    </location>
</feature>
<dbReference type="Gene3D" id="3.40.50.150">
    <property type="entry name" value="Vaccinia Virus protein VP39"/>
    <property type="match status" value="1"/>
</dbReference>
<dbReference type="PRINTS" id="PR00996">
    <property type="entry name" value="CHERMTFRASE"/>
</dbReference>
<dbReference type="PANTHER" id="PTHR24422">
    <property type="entry name" value="CHEMOTAXIS PROTEIN METHYLTRANSFERASE"/>
    <property type="match status" value="1"/>
</dbReference>
<evidence type="ECO:0000259" key="1">
    <source>
        <dbReference type="PROSITE" id="PS50123"/>
    </source>
</evidence>
<evidence type="ECO:0000313" key="2">
    <source>
        <dbReference type="EMBL" id="HFK95743.1"/>
    </source>
</evidence>
<proteinExistence type="predicted"/>
<name>A0A831ZXF6_9BACT</name>
<dbReference type="InterPro" id="IPR029063">
    <property type="entry name" value="SAM-dependent_MTases_sf"/>
</dbReference>
<gene>
    <name evidence="2" type="ORF">ENS06_00280</name>
</gene>
<dbReference type="InterPro" id="IPR022642">
    <property type="entry name" value="CheR_C"/>
</dbReference>
<dbReference type="PANTHER" id="PTHR24422:SF10">
    <property type="entry name" value="CHEMOTAXIS PROTEIN METHYLTRANSFERASE 2"/>
    <property type="match status" value="1"/>
</dbReference>
<reference evidence="2" key="1">
    <citation type="journal article" date="2020" name="mSystems">
        <title>Genome- and Community-Level Interaction Insights into Carbon Utilization and Element Cycling Functions of Hydrothermarchaeota in Hydrothermal Sediment.</title>
        <authorList>
            <person name="Zhou Z."/>
            <person name="Liu Y."/>
            <person name="Xu W."/>
            <person name="Pan J."/>
            <person name="Luo Z.H."/>
            <person name="Li M."/>
        </authorList>
    </citation>
    <scope>NUCLEOTIDE SEQUENCE [LARGE SCALE GENOMIC DNA]</scope>
    <source>
        <strain evidence="2">SpSt-456</strain>
    </source>
</reference>
<dbReference type="SMART" id="SM00138">
    <property type="entry name" value="MeTrc"/>
    <property type="match status" value="1"/>
</dbReference>
<dbReference type="SUPFAM" id="SSF53335">
    <property type="entry name" value="S-adenosyl-L-methionine-dependent methyltransferases"/>
    <property type="match status" value="1"/>
</dbReference>
<dbReference type="AlphaFoldDB" id="A0A831ZXF6"/>